<feature type="region of interest" description="Disordered" evidence="2">
    <location>
        <begin position="146"/>
        <end position="168"/>
    </location>
</feature>
<evidence type="ECO:0000313" key="5">
    <source>
        <dbReference type="Proteomes" id="UP001234811"/>
    </source>
</evidence>
<evidence type="ECO:0000256" key="1">
    <source>
        <dbReference type="SAM" id="Coils"/>
    </source>
</evidence>
<evidence type="ECO:0000256" key="3">
    <source>
        <dbReference type="SAM" id="Phobius"/>
    </source>
</evidence>
<sequence length="205" mass="22157">MAIVLTTLAKRVLPGIMYSLSLAVVVWTIHNQGYNTGYGKAELHYQEKLSRQKSAWETERRQLAEKNQAVLQAALAKQAELAEQARLLSLSLEAAQRQLATTQQQLKKRIAHAVQTDGQHFTGLGPDSLRLYRAVLGYPDTGAAGVPDATGGNAEHSPDARAAGGISPGPLLDHATEYGAWCLTLRNKLEALNAFYTSGSAPNDH</sequence>
<feature type="coiled-coil region" evidence="1">
    <location>
        <begin position="46"/>
        <end position="105"/>
    </location>
</feature>
<dbReference type="AlphaFoldDB" id="A0ABD5BSH5"/>
<organism evidence="4 5">
    <name type="scientific">Serratia marcescens</name>
    <dbReference type="NCBI Taxonomy" id="615"/>
    <lineage>
        <taxon>Bacteria</taxon>
        <taxon>Pseudomonadati</taxon>
        <taxon>Pseudomonadota</taxon>
        <taxon>Gammaproteobacteria</taxon>
        <taxon>Enterobacterales</taxon>
        <taxon>Yersiniaceae</taxon>
        <taxon>Serratia</taxon>
    </lineage>
</organism>
<reference evidence="4 5" key="1">
    <citation type="submission" date="2023-07" db="EMBL/GenBank/DDBJ databases">
        <title>Pathogens genome sequencing project 196.</title>
        <authorList>
            <person name="Cao X."/>
        </authorList>
    </citation>
    <scope>NUCLEOTIDE SEQUENCE [LARGE SCALE GENOMIC DNA]</scope>
    <source>
        <strain evidence="4 5">SM41</strain>
    </source>
</reference>
<keyword evidence="1" id="KW-0175">Coiled coil</keyword>
<evidence type="ECO:0000256" key="2">
    <source>
        <dbReference type="SAM" id="MobiDB-lite"/>
    </source>
</evidence>
<accession>A0ABD5BSH5</accession>
<name>A0ABD5BSH5_SERMA</name>
<evidence type="ECO:0000313" key="4">
    <source>
        <dbReference type="EMBL" id="MDQ9559091.1"/>
    </source>
</evidence>
<feature type="transmembrane region" description="Helical" evidence="3">
    <location>
        <begin position="12"/>
        <end position="30"/>
    </location>
</feature>
<dbReference type="RefSeq" id="WP_208495882.1">
    <property type="nucleotide sequence ID" value="NZ_CP119435.1"/>
</dbReference>
<gene>
    <name evidence="4" type="ORF">RF091_26725</name>
</gene>
<comment type="caution">
    <text evidence="4">The sequence shown here is derived from an EMBL/GenBank/DDBJ whole genome shotgun (WGS) entry which is preliminary data.</text>
</comment>
<protein>
    <recommendedName>
        <fullName evidence="6">Lysis protein</fullName>
    </recommendedName>
</protein>
<keyword evidence="3" id="KW-0472">Membrane</keyword>
<keyword evidence="3" id="KW-0812">Transmembrane</keyword>
<proteinExistence type="predicted"/>
<dbReference type="EMBL" id="JAVIPQ010000459">
    <property type="protein sequence ID" value="MDQ9559091.1"/>
    <property type="molecule type" value="Genomic_DNA"/>
</dbReference>
<keyword evidence="3" id="KW-1133">Transmembrane helix</keyword>
<dbReference type="Proteomes" id="UP001234811">
    <property type="component" value="Unassembled WGS sequence"/>
</dbReference>
<evidence type="ECO:0008006" key="6">
    <source>
        <dbReference type="Google" id="ProtNLM"/>
    </source>
</evidence>